<dbReference type="EMBL" id="CP060635">
    <property type="protein sequence ID" value="QNM07453.1"/>
    <property type="molecule type" value="Genomic_DNA"/>
</dbReference>
<dbReference type="KEGG" id="whj:H9Q79_10955"/>
<protein>
    <submittedName>
        <fullName evidence="1">Uncharacterized protein</fullName>
    </submittedName>
</protein>
<dbReference type="AlphaFoldDB" id="A0A7G9G9H1"/>
<dbReference type="RefSeq" id="WP_118642984.1">
    <property type="nucleotide sequence ID" value="NZ_CP060635.1"/>
</dbReference>
<name>A0A7G9G9H1_9FIRM</name>
<gene>
    <name evidence="1" type="ORF">H9Q79_10955</name>
</gene>
<evidence type="ECO:0000313" key="2">
    <source>
        <dbReference type="Proteomes" id="UP000515860"/>
    </source>
</evidence>
<accession>A0A7G9G9H1</accession>
<dbReference type="Proteomes" id="UP000515860">
    <property type="component" value="Chromosome"/>
</dbReference>
<reference evidence="1 2" key="1">
    <citation type="submission" date="2020-08" db="EMBL/GenBank/DDBJ databases">
        <authorList>
            <person name="Liu C."/>
            <person name="Sun Q."/>
        </authorList>
    </citation>
    <scope>NUCLEOTIDE SEQUENCE [LARGE SCALE GENOMIC DNA]</scope>
    <source>
        <strain evidence="1 2">NSJ-29</strain>
    </source>
</reference>
<sequence length="141" mass="16882">MKIGVLFRQIQEVPPENRELQKELEHRSDLAALRLGIPLPVRLTPFTGSLKSTVRVHEREYDSIAEFTSLHEKWLRDEECQRIAREWELVYRWQKQEILYIDDPSRPVIPWLQMAAVQDYQPKYTVNPNYKMPEKQENYTG</sequence>
<proteinExistence type="predicted"/>
<evidence type="ECO:0000313" key="1">
    <source>
        <dbReference type="EMBL" id="QNM07453.1"/>
    </source>
</evidence>
<organism evidence="1 2">
    <name type="scientific">Wansuia hejianensis</name>
    <dbReference type="NCBI Taxonomy" id="2763667"/>
    <lineage>
        <taxon>Bacteria</taxon>
        <taxon>Bacillati</taxon>
        <taxon>Bacillota</taxon>
        <taxon>Clostridia</taxon>
        <taxon>Lachnospirales</taxon>
        <taxon>Lachnospiraceae</taxon>
        <taxon>Wansuia</taxon>
    </lineage>
</organism>
<keyword evidence="2" id="KW-1185">Reference proteome</keyword>